<name>A0AA37SX28_9ALTE</name>
<evidence type="ECO:0000313" key="1">
    <source>
        <dbReference type="EMBL" id="GLR69221.1"/>
    </source>
</evidence>
<proteinExistence type="predicted"/>
<dbReference type="Proteomes" id="UP001156601">
    <property type="component" value="Unassembled WGS sequence"/>
</dbReference>
<dbReference type="AlphaFoldDB" id="A0AA37SX28"/>
<organism evidence="1 2">
    <name type="scientific">Agaribacter marinus</name>
    <dbReference type="NCBI Taxonomy" id="1431249"/>
    <lineage>
        <taxon>Bacteria</taxon>
        <taxon>Pseudomonadati</taxon>
        <taxon>Pseudomonadota</taxon>
        <taxon>Gammaproteobacteria</taxon>
        <taxon>Alteromonadales</taxon>
        <taxon>Alteromonadaceae</taxon>
        <taxon>Agaribacter</taxon>
    </lineage>
</organism>
<comment type="caution">
    <text evidence="1">The sequence shown here is derived from an EMBL/GenBank/DDBJ whole genome shotgun (WGS) entry which is preliminary data.</text>
</comment>
<dbReference type="EMBL" id="BSOT01000002">
    <property type="protein sequence ID" value="GLR69221.1"/>
    <property type="molecule type" value="Genomic_DNA"/>
</dbReference>
<sequence>MLYKAMLPKAITRIFIIFALFMYQLSAYSFVMQVAQNNSASAKSSSALRYDVAHYENFVNLEGDINLQHPMVQFALNKLSMTMSSLDMPNYVINLRFVNSVEAQAYAISSDDKALNVNASDYHGLMYGLLEVNERLSFGQSIQQISLTHTPYLKKRGLKFNLPLDARTPSYDDTGDSAQTNIATVWDMTFWEAYLDRMAEHRYNQLTLWNPQPFTSMLMLERFPGLALDDVYVSNAALTKKIGVWGEAGGVSAVVTNNMRKVKTLKIASKIQFWRDVMAYAKSRGIDIHIVTWSIYVNGINGAHGIDANIDSPKTHAFFREAVKELVLTYPDLKGIGITAGENMPVDGEVQKWTREKWLWQTYGLGLADAKEVNPNREIDFMHRFWYSGFEDIQKYWQDYPDAFSFSFKYLMARMYSSPEPSHIAQRVIPLLRKHEAQGQPKIKTWWNLRNDDIFVYRWGDPEYAAQFIKNLPLDITEGIHMGSDGYVWAKTFSDKQIDESNRWEIDKHWYKFMIWGRLAYDPDLPKSFFLKHLAYKFPELHAERLYAAWQAASKIVPAVNRYQFQPGDRKFASETSSSRETFRYVNDFQVARSMPASKQINARQYVEAVLSKTDIADKISPLALAEDMENNANEALSGALKLSEKIQIDGETARTLADIKAFAYLGLYYANKIRSAVALEFFEKTYSLENDAAPYKNEAIAAIERAIVHWANYREISEEYYHPQLLARVNRIDWKALEKEVLYEKVIVLQKVTSPMTLPSTNDVDGKLKITYNPDLQGEERHQRLRIKTPDAGQFMVEVYEHDGVLINNYHSSGNGPMRWEWLQERPKGQLYYLNLKWKDINSVIKVQN</sequence>
<protein>
    <recommendedName>
        <fullName evidence="3">Glycosyl hydrolase family 20, domain 2</fullName>
    </recommendedName>
</protein>
<accession>A0AA37SX28</accession>
<evidence type="ECO:0008006" key="3">
    <source>
        <dbReference type="Google" id="ProtNLM"/>
    </source>
</evidence>
<gene>
    <name evidence="1" type="ORF">GCM10007852_01290</name>
</gene>
<keyword evidence="2" id="KW-1185">Reference proteome</keyword>
<evidence type="ECO:0000313" key="2">
    <source>
        <dbReference type="Proteomes" id="UP001156601"/>
    </source>
</evidence>
<reference evidence="1" key="2">
    <citation type="submission" date="2023-01" db="EMBL/GenBank/DDBJ databases">
        <title>Draft genome sequence of Agaribacter marinus strain NBRC 110023.</title>
        <authorList>
            <person name="Sun Q."/>
            <person name="Mori K."/>
        </authorList>
    </citation>
    <scope>NUCLEOTIDE SEQUENCE</scope>
    <source>
        <strain evidence="1">NBRC 110023</strain>
    </source>
</reference>
<reference evidence="1" key="1">
    <citation type="journal article" date="2014" name="Int. J. Syst. Evol. Microbiol.">
        <title>Complete genome sequence of Corynebacterium casei LMG S-19264T (=DSM 44701T), isolated from a smear-ripened cheese.</title>
        <authorList>
            <consortium name="US DOE Joint Genome Institute (JGI-PGF)"/>
            <person name="Walter F."/>
            <person name="Albersmeier A."/>
            <person name="Kalinowski J."/>
            <person name="Ruckert C."/>
        </authorList>
    </citation>
    <scope>NUCLEOTIDE SEQUENCE</scope>
    <source>
        <strain evidence="1">NBRC 110023</strain>
    </source>
</reference>
<dbReference type="RefSeq" id="WP_284215550.1">
    <property type="nucleotide sequence ID" value="NZ_BSOT01000002.1"/>
</dbReference>